<feature type="non-terminal residue" evidence="1">
    <location>
        <position position="108"/>
    </location>
</feature>
<sequence length="108" mass="10934">MHTDVLIYGANGYTGALIARMAAELGLRAIAATDHNSTASVAALLAAGQRAGVGVVPGVEIDSGFGGKLWHTLIYGAAPDAPELLELCESVYTRNATDAVALPGELAA</sequence>
<accession>A0A0P9CS28</accession>
<comment type="caution">
    <text evidence="1">The sequence shown here is derived from an EMBL/GenBank/DDBJ whole genome shotgun (WGS) entry which is preliminary data.</text>
</comment>
<proteinExistence type="predicted"/>
<dbReference type="PANTHER" id="PTHR42924:SF3">
    <property type="entry name" value="POLYMERASE_HISTIDINOL PHOSPHATASE N-TERMINAL DOMAIN-CONTAINING PROTEIN"/>
    <property type="match status" value="1"/>
</dbReference>
<dbReference type="Gene3D" id="3.20.20.140">
    <property type="entry name" value="Metal-dependent hydrolases"/>
    <property type="match status" value="1"/>
</dbReference>
<name>A0A0P9CS28_9CHLR</name>
<protein>
    <submittedName>
        <fullName evidence="1">Phosphotransferase</fullName>
    </submittedName>
</protein>
<evidence type="ECO:0000313" key="1">
    <source>
        <dbReference type="EMBL" id="KPV48870.1"/>
    </source>
</evidence>
<reference evidence="1 2" key="1">
    <citation type="submission" date="2015-09" db="EMBL/GenBank/DDBJ databases">
        <title>Draft genome sequence of Kouleothrix aurantiaca JCM 19913.</title>
        <authorList>
            <person name="Hemp J."/>
        </authorList>
    </citation>
    <scope>NUCLEOTIDE SEQUENCE [LARGE SCALE GENOMIC DNA]</scope>
    <source>
        <strain evidence="1 2">COM-B</strain>
    </source>
</reference>
<dbReference type="InterPro" id="IPR052018">
    <property type="entry name" value="PHP_domain"/>
</dbReference>
<dbReference type="GO" id="GO:0004534">
    <property type="term" value="F:5'-3' RNA exonuclease activity"/>
    <property type="evidence" value="ECO:0007669"/>
    <property type="project" value="TreeGrafter"/>
</dbReference>
<dbReference type="SUPFAM" id="SSF89550">
    <property type="entry name" value="PHP domain-like"/>
    <property type="match status" value="1"/>
</dbReference>
<organism evidence="1 2">
    <name type="scientific">Kouleothrix aurantiaca</name>
    <dbReference type="NCBI Taxonomy" id="186479"/>
    <lineage>
        <taxon>Bacteria</taxon>
        <taxon>Bacillati</taxon>
        <taxon>Chloroflexota</taxon>
        <taxon>Chloroflexia</taxon>
        <taxon>Chloroflexales</taxon>
        <taxon>Roseiflexineae</taxon>
        <taxon>Roseiflexaceae</taxon>
        <taxon>Kouleothrix</taxon>
    </lineage>
</organism>
<keyword evidence="1" id="KW-0808">Transferase</keyword>
<keyword evidence="2" id="KW-1185">Reference proteome</keyword>
<dbReference type="Proteomes" id="UP000050509">
    <property type="component" value="Unassembled WGS sequence"/>
</dbReference>
<evidence type="ECO:0000313" key="2">
    <source>
        <dbReference type="Proteomes" id="UP000050509"/>
    </source>
</evidence>
<gene>
    <name evidence="1" type="ORF">SE17_35740</name>
</gene>
<dbReference type="AlphaFoldDB" id="A0A0P9CS28"/>
<dbReference type="GO" id="GO:0035312">
    <property type="term" value="F:5'-3' DNA exonuclease activity"/>
    <property type="evidence" value="ECO:0007669"/>
    <property type="project" value="TreeGrafter"/>
</dbReference>
<dbReference type="PANTHER" id="PTHR42924">
    <property type="entry name" value="EXONUCLEASE"/>
    <property type="match status" value="1"/>
</dbReference>
<dbReference type="InterPro" id="IPR016195">
    <property type="entry name" value="Pol/histidinol_Pase-like"/>
</dbReference>
<dbReference type="EMBL" id="LJCR01002341">
    <property type="protein sequence ID" value="KPV48870.1"/>
    <property type="molecule type" value="Genomic_DNA"/>
</dbReference>
<dbReference type="GO" id="GO:0016740">
    <property type="term" value="F:transferase activity"/>
    <property type="evidence" value="ECO:0007669"/>
    <property type="project" value="UniProtKB-KW"/>
</dbReference>